<dbReference type="RefSeq" id="WP_131122067.1">
    <property type="nucleotide sequence ID" value="NZ_SIXH01000014.1"/>
</dbReference>
<dbReference type="InterPro" id="IPR007278">
    <property type="entry name" value="DUF397"/>
</dbReference>
<feature type="domain" description="DUF397" evidence="1">
    <location>
        <begin position="11"/>
        <end position="31"/>
    </location>
</feature>
<name>A0A4Q9I334_STRKA</name>
<sequence length="127" mass="13142">MASVRVDLSDATWRKSTYSNGSGGLCIEVAEGFVGAATWRKSSYSNSSGGNCIEIAQEFAGAAHWRKSSYSNADGADCVEVADGLPGIVPVRDSKNPDGPALVIPAAAWNSFVTAVKTGAATGFHRS</sequence>
<protein>
    <submittedName>
        <fullName evidence="2">DUF397 domain-containing protein</fullName>
    </submittedName>
</protein>
<gene>
    <name evidence="2" type="ORF">EYS09_02945</name>
</gene>
<keyword evidence="3" id="KW-1185">Reference proteome</keyword>
<dbReference type="AlphaFoldDB" id="A0A4Q9I334"/>
<evidence type="ECO:0000313" key="3">
    <source>
        <dbReference type="Proteomes" id="UP000292452"/>
    </source>
</evidence>
<reference evidence="2 3" key="1">
    <citation type="submission" date="2019-02" db="EMBL/GenBank/DDBJ databases">
        <title>Draft Genome Sequence of Streptomyces sp. AM-2504, identified by 16S rRNA comparative analysis as a Streptomyces Kasugaensis strain.</title>
        <authorList>
            <person name="Napolioni V."/>
            <person name="Giuliodori A.M."/>
            <person name="Spurio R."/>
            <person name="Fabbretti A."/>
        </authorList>
    </citation>
    <scope>NUCLEOTIDE SEQUENCE [LARGE SCALE GENOMIC DNA]</scope>
    <source>
        <strain evidence="2 3">AM-2504</strain>
    </source>
</reference>
<organism evidence="2 3">
    <name type="scientific">Streptomyces kasugaensis</name>
    <dbReference type="NCBI Taxonomy" id="1946"/>
    <lineage>
        <taxon>Bacteria</taxon>
        <taxon>Bacillati</taxon>
        <taxon>Actinomycetota</taxon>
        <taxon>Actinomycetes</taxon>
        <taxon>Kitasatosporales</taxon>
        <taxon>Streptomycetaceae</taxon>
        <taxon>Streptomyces</taxon>
    </lineage>
</organism>
<dbReference type="EMBL" id="SIXH01000014">
    <property type="protein sequence ID" value="TBO61140.1"/>
    <property type="molecule type" value="Genomic_DNA"/>
</dbReference>
<feature type="domain" description="DUF397" evidence="1">
    <location>
        <begin position="37"/>
        <end position="56"/>
    </location>
</feature>
<dbReference type="Proteomes" id="UP000292452">
    <property type="component" value="Unassembled WGS sequence"/>
</dbReference>
<proteinExistence type="predicted"/>
<evidence type="ECO:0000259" key="1">
    <source>
        <dbReference type="Pfam" id="PF04149"/>
    </source>
</evidence>
<comment type="caution">
    <text evidence="2">The sequence shown here is derived from an EMBL/GenBank/DDBJ whole genome shotgun (WGS) entry which is preliminary data.</text>
</comment>
<evidence type="ECO:0000313" key="2">
    <source>
        <dbReference type="EMBL" id="TBO61140.1"/>
    </source>
</evidence>
<dbReference type="Pfam" id="PF04149">
    <property type="entry name" value="DUF397"/>
    <property type="match status" value="3"/>
</dbReference>
<accession>A0A4Q9I334</accession>
<feature type="domain" description="DUF397" evidence="1">
    <location>
        <begin position="63"/>
        <end position="117"/>
    </location>
</feature>